<organism evidence="4 5">
    <name type="scientific">Bradyrhizobium rifense</name>
    <dbReference type="NCBI Taxonomy" id="515499"/>
    <lineage>
        <taxon>Bacteria</taxon>
        <taxon>Pseudomonadati</taxon>
        <taxon>Pseudomonadota</taxon>
        <taxon>Alphaproteobacteria</taxon>
        <taxon>Hyphomicrobiales</taxon>
        <taxon>Nitrobacteraceae</taxon>
        <taxon>Bradyrhizobium</taxon>
    </lineage>
</organism>
<comment type="caution">
    <text evidence="4">The sequence shown here is derived from an EMBL/GenBank/DDBJ whole genome shotgun (WGS) entry which is preliminary data.</text>
</comment>
<dbReference type="InterPro" id="IPR001638">
    <property type="entry name" value="Solute-binding_3/MltF_N"/>
</dbReference>
<dbReference type="OrthoDB" id="9814231at2"/>
<keyword evidence="5" id="KW-1185">Reference proteome</keyword>
<feature type="chain" id="PRO_5022973719" evidence="2">
    <location>
        <begin position="22"/>
        <end position="269"/>
    </location>
</feature>
<dbReference type="Pfam" id="PF00497">
    <property type="entry name" value="SBP_bac_3"/>
    <property type="match status" value="1"/>
</dbReference>
<evidence type="ECO:0000313" key="5">
    <source>
        <dbReference type="Proteomes" id="UP000324758"/>
    </source>
</evidence>
<evidence type="ECO:0000313" key="4">
    <source>
        <dbReference type="EMBL" id="TYL95892.1"/>
    </source>
</evidence>
<dbReference type="EMBL" id="VSSS01000023">
    <property type="protein sequence ID" value="TYL95892.1"/>
    <property type="molecule type" value="Genomic_DNA"/>
</dbReference>
<dbReference type="Gene3D" id="3.40.190.10">
    <property type="entry name" value="Periplasmic binding protein-like II"/>
    <property type="match status" value="2"/>
</dbReference>
<dbReference type="Proteomes" id="UP000324758">
    <property type="component" value="Unassembled WGS sequence"/>
</dbReference>
<reference evidence="4 5" key="1">
    <citation type="submission" date="2019-08" db="EMBL/GenBank/DDBJ databases">
        <title>Bradyrhizobium hipponensis sp. nov., a rhizobium isolated from a Lupinus angustifolius root nodule in Tunisia.</title>
        <authorList>
            <person name="Off K."/>
            <person name="Rejili M."/>
            <person name="Mars M."/>
            <person name="Brachmann A."/>
            <person name="Marin M."/>
        </authorList>
    </citation>
    <scope>NUCLEOTIDE SEQUENCE [LARGE SCALE GENOMIC DNA]</scope>
    <source>
        <strain evidence="4 5">CTAW71</strain>
    </source>
</reference>
<accession>A0A5D3KGG2</accession>
<dbReference type="AlphaFoldDB" id="A0A5D3KGG2"/>
<dbReference type="PANTHER" id="PTHR35936">
    <property type="entry name" value="MEMBRANE-BOUND LYTIC MUREIN TRANSGLYCOSYLASE F"/>
    <property type="match status" value="1"/>
</dbReference>
<sequence>MSRLRLACGVLSLVLSGPLMAADLSSVSLIEKGALTYGVAGTFAPFEFQKDGKLSGFDIDMIGLLGKKLGAEAKPMNMEFKGLIVALQGGRVDLINSAMYINEQRAGQVDFVPYLKIGTLVVVQADNPTKITGRDDSLCGRTIAVTLGGIQESYARQDDKRCRDKGLATINVMTLPTAQDSALTLRQGRADALFNSTPGVVELMEKVPGVYAVAGSEFEANTQIGMAVRKGDGAMKSAIEAALKEIVADGTYKKLIQTWKFPASVSLFD</sequence>
<keyword evidence="1 2" id="KW-0732">Signal</keyword>
<feature type="domain" description="Solute-binding protein family 3/N-terminal" evidence="3">
    <location>
        <begin position="34"/>
        <end position="263"/>
    </location>
</feature>
<dbReference type="SMART" id="SM00062">
    <property type="entry name" value="PBPb"/>
    <property type="match status" value="1"/>
</dbReference>
<evidence type="ECO:0000256" key="1">
    <source>
        <dbReference type="ARBA" id="ARBA00022729"/>
    </source>
</evidence>
<dbReference type="SUPFAM" id="SSF53850">
    <property type="entry name" value="Periplasmic binding protein-like II"/>
    <property type="match status" value="1"/>
</dbReference>
<protein>
    <submittedName>
        <fullName evidence="4">ABC transporter substrate-binding protein</fullName>
    </submittedName>
</protein>
<dbReference type="CDD" id="cd01004">
    <property type="entry name" value="PBP2_MidA_like"/>
    <property type="match status" value="1"/>
</dbReference>
<dbReference type="RefSeq" id="WP_148772643.1">
    <property type="nucleotide sequence ID" value="NZ_VSSS01000023.1"/>
</dbReference>
<name>A0A5D3KGG2_9BRAD</name>
<dbReference type="PANTHER" id="PTHR35936:SF17">
    <property type="entry name" value="ARGININE-BINDING EXTRACELLULAR PROTEIN ARTP"/>
    <property type="match status" value="1"/>
</dbReference>
<feature type="signal peptide" evidence="2">
    <location>
        <begin position="1"/>
        <end position="21"/>
    </location>
</feature>
<proteinExistence type="predicted"/>
<evidence type="ECO:0000256" key="2">
    <source>
        <dbReference type="SAM" id="SignalP"/>
    </source>
</evidence>
<evidence type="ECO:0000259" key="3">
    <source>
        <dbReference type="SMART" id="SM00062"/>
    </source>
</evidence>
<gene>
    <name evidence="4" type="ORF">FXB40_13305</name>
</gene>